<dbReference type="GO" id="GO:0005524">
    <property type="term" value="F:ATP binding"/>
    <property type="evidence" value="ECO:0007669"/>
    <property type="project" value="UniProtKB-KW"/>
</dbReference>
<keyword evidence="9" id="KW-0325">Glycoprotein</keyword>
<evidence type="ECO:0000313" key="14">
    <source>
        <dbReference type="EMBL" id="KAK9278386.1"/>
    </source>
</evidence>
<dbReference type="InterPro" id="IPR001611">
    <property type="entry name" value="Leu-rich_rpt"/>
</dbReference>
<dbReference type="Proteomes" id="UP001415857">
    <property type="component" value="Unassembled WGS sequence"/>
</dbReference>
<evidence type="ECO:0000256" key="4">
    <source>
        <dbReference type="ARBA" id="ARBA00022729"/>
    </source>
</evidence>
<evidence type="ECO:0000259" key="13">
    <source>
        <dbReference type="PROSITE" id="PS50011"/>
    </source>
</evidence>
<comment type="subcellular location">
    <subcellularLocation>
        <location evidence="1">Membrane</location>
        <topology evidence="1">Single-pass membrane protein</topology>
    </subcellularLocation>
</comment>
<dbReference type="Gene3D" id="3.80.10.10">
    <property type="entry name" value="Ribonuclease Inhibitor"/>
    <property type="match status" value="2"/>
</dbReference>
<feature type="transmembrane region" description="Helical" evidence="11">
    <location>
        <begin position="285"/>
        <end position="311"/>
    </location>
</feature>
<evidence type="ECO:0000256" key="10">
    <source>
        <dbReference type="SAM" id="MobiDB-lite"/>
    </source>
</evidence>
<organism evidence="14 15">
    <name type="scientific">Liquidambar formosana</name>
    <name type="common">Formosan gum</name>
    <dbReference type="NCBI Taxonomy" id="63359"/>
    <lineage>
        <taxon>Eukaryota</taxon>
        <taxon>Viridiplantae</taxon>
        <taxon>Streptophyta</taxon>
        <taxon>Embryophyta</taxon>
        <taxon>Tracheophyta</taxon>
        <taxon>Spermatophyta</taxon>
        <taxon>Magnoliopsida</taxon>
        <taxon>eudicotyledons</taxon>
        <taxon>Gunneridae</taxon>
        <taxon>Pentapetalae</taxon>
        <taxon>Saxifragales</taxon>
        <taxon>Altingiaceae</taxon>
        <taxon>Liquidambar</taxon>
    </lineage>
</organism>
<keyword evidence="7 11" id="KW-0472">Membrane</keyword>
<evidence type="ECO:0000256" key="11">
    <source>
        <dbReference type="SAM" id="Phobius"/>
    </source>
</evidence>
<dbReference type="PROSITE" id="PS00108">
    <property type="entry name" value="PROTEIN_KINASE_ST"/>
    <property type="match status" value="1"/>
</dbReference>
<dbReference type="FunFam" id="3.30.200.20:FF:000541">
    <property type="entry name" value="leucine-rich repeat receptor-like serine/threonine/tyrosine-protein kinase SOBIR1"/>
    <property type="match status" value="1"/>
</dbReference>
<dbReference type="Pfam" id="PF00560">
    <property type="entry name" value="LRR_1"/>
    <property type="match status" value="3"/>
</dbReference>
<dbReference type="InterPro" id="IPR008271">
    <property type="entry name" value="Ser/Thr_kinase_AS"/>
</dbReference>
<gene>
    <name evidence="14" type="ORF">L1049_027951</name>
</gene>
<feature type="chain" id="PRO_5043046727" description="Protein kinase domain-containing protein" evidence="12">
    <location>
        <begin position="25"/>
        <end position="639"/>
    </location>
</feature>
<evidence type="ECO:0000256" key="2">
    <source>
        <dbReference type="ARBA" id="ARBA00022614"/>
    </source>
</evidence>
<evidence type="ECO:0000256" key="12">
    <source>
        <dbReference type="SAM" id="SignalP"/>
    </source>
</evidence>
<dbReference type="InterPro" id="IPR032675">
    <property type="entry name" value="LRR_dom_sf"/>
</dbReference>
<evidence type="ECO:0000256" key="5">
    <source>
        <dbReference type="ARBA" id="ARBA00022737"/>
    </source>
</evidence>
<feature type="region of interest" description="Disordered" evidence="10">
    <location>
        <begin position="240"/>
        <end position="275"/>
    </location>
</feature>
<dbReference type="PROSITE" id="PS50011">
    <property type="entry name" value="PROTEIN_KINASE_DOM"/>
    <property type="match status" value="1"/>
</dbReference>
<evidence type="ECO:0000256" key="9">
    <source>
        <dbReference type="ARBA" id="ARBA00023180"/>
    </source>
</evidence>
<proteinExistence type="predicted"/>
<evidence type="ECO:0000313" key="15">
    <source>
        <dbReference type="Proteomes" id="UP001415857"/>
    </source>
</evidence>
<evidence type="ECO:0000256" key="6">
    <source>
        <dbReference type="ARBA" id="ARBA00022989"/>
    </source>
</evidence>
<dbReference type="InterPro" id="IPR000719">
    <property type="entry name" value="Prot_kinase_dom"/>
</dbReference>
<keyword evidence="5" id="KW-0677">Repeat</keyword>
<feature type="signal peptide" evidence="12">
    <location>
        <begin position="1"/>
        <end position="24"/>
    </location>
</feature>
<dbReference type="InterPro" id="IPR011009">
    <property type="entry name" value="Kinase-like_dom_sf"/>
</dbReference>
<dbReference type="EMBL" id="JBBPBK010000009">
    <property type="protein sequence ID" value="KAK9278386.1"/>
    <property type="molecule type" value="Genomic_DNA"/>
</dbReference>
<keyword evidence="3 11" id="KW-0812">Transmembrane</keyword>
<feature type="compositionally biased region" description="Low complexity" evidence="10">
    <location>
        <begin position="250"/>
        <end position="270"/>
    </location>
</feature>
<dbReference type="SUPFAM" id="SSF52058">
    <property type="entry name" value="L domain-like"/>
    <property type="match status" value="1"/>
</dbReference>
<comment type="caution">
    <text evidence="14">The sequence shown here is derived from an EMBL/GenBank/DDBJ whole genome shotgun (WGS) entry which is preliminary data.</text>
</comment>
<keyword evidence="6 11" id="KW-1133">Transmembrane helix</keyword>
<accession>A0AAP0RLS1</accession>
<reference evidence="14 15" key="1">
    <citation type="journal article" date="2024" name="Plant J.">
        <title>Genome sequences and population genomics reveal climatic adaptation and genomic divergence between two closely related sweetgum species.</title>
        <authorList>
            <person name="Xu W.Q."/>
            <person name="Ren C.Q."/>
            <person name="Zhang X.Y."/>
            <person name="Comes H.P."/>
            <person name="Liu X.H."/>
            <person name="Li Y.G."/>
            <person name="Kettle C.J."/>
            <person name="Jalonen R."/>
            <person name="Gaisberger H."/>
            <person name="Ma Y.Z."/>
            <person name="Qiu Y.X."/>
        </authorList>
    </citation>
    <scope>NUCLEOTIDE SEQUENCE [LARGE SCALE GENOMIC DNA]</scope>
    <source>
        <strain evidence="14">Hangzhou</strain>
    </source>
</reference>
<dbReference type="SMART" id="SM00220">
    <property type="entry name" value="S_TKc"/>
    <property type="match status" value="1"/>
</dbReference>
<keyword evidence="8" id="KW-0675">Receptor</keyword>
<keyword evidence="4 12" id="KW-0732">Signal</keyword>
<evidence type="ECO:0000256" key="1">
    <source>
        <dbReference type="ARBA" id="ARBA00004167"/>
    </source>
</evidence>
<evidence type="ECO:0000256" key="8">
    <source>
        <dbReference type="ARBA" id="ARBA00023170"/>
    </source>
</evidence>
<dbReference type="GO" id="GO:0016020">
    <property type="term" value="C:membrane"/>
    <property type="evidence" value="ECO:0007669"/>
    <property type="project" value="UniProtKB-SubCell"/>
</dbReference>
<evidence type="ECO:0000256" key="7">
    <source>
        <dbReference type="ARBA" id="ARBA00023136"/>
    </source>
</evidence>
<keyword evidence="15" id="KW-1185">Reference proteome</keyword>
<dbReference type="InterPro" id="IPR050647">
    <property type="entry name" value="Plant_LRR-RLKs"/>
</dbReference>
<dbReference type="SUPFAM" id="SSF56112">
    <property type="entry name" value="Protein kinase-like (PK-like)"/>
    <property type="match status" value="1"/>
</dbReference>
<keyword evidence="2" id="KW-0433">Leucine-rich repeat</keyword>
<feature type="compositionally biased region" description="Polar residues" evidence="10">
    <location>
        <begin position="240"/>
        <end position="249"/>
    </location>
</feature>
<dbReference type="PANTHER" id="PTHR48056">
    <property type="entry name" value="LRR RECEPTOR-LIKE SERINE/THREONINE-PROTEIN KINASE-RELATED"/>
    <property type="match status" value="1"/>
</dbReference>
<evidence type="ECO:0000256" key="3">
    <source>
        <dbReference type="ARBA" id="ARBA00022692"/>
    </source>
</evidence>
<protein>
    <recommendedName>
        <fullName evidence="13">Protein kinase domain-containing protein</fullName>
    </recommendedName>
</protein>
<name>A0AAP0RLS1_LIQFO</name>
<dbReference type="PANTHER" id="PTHR48056:SF75">
    <property type="entry name" value="LEUCINE-RICH REPEAT RECEPTOR-LIKE SERINE_THREONINE_TYROSINE-PROTEIN KINASE SOBIR1"/>
    <property type="match status" value="1"/>
</dbReference>
<dbReference type="Pfam" id="PF00069">
    <property type="entry name" value="Pkinase"/>
    <property type="match status" value="1"/>
</dbReference>
<sequence>MEFTPGKTHLSLLIFFSLLLLTHAKLTLHRSDHDALLTIQRDLGINGQRQPLENPCNTAGVYCERRISNDSTTPFHRITRVVFKSQGLGGFLSPAIGRLSQLRELSLPNNQLADQLPPQIVDCRKLEILNLKNNRFSGEVPLELSLLVRLRVLDLSSNKFSGNLAFLKYFPNLENLSLAENLFSGKIPASIRSFRNLRFANFSGNSFLQGPVPVISSRVETSKSSSSAIPKRYIFVENSTGPTAAKKNNSPTSTAATGPSAAQAPGPSAAPRHKHRSDTRKLSGWILGFLAGALAGSVSGLVFSVLFKLLLVLIRGGGKDSGPAIFSPMIKKAEDLAFLEKEDGLASLEIIGRGGCGEVYKAELPGSNGKMIAIKKVIEPRKDAAELNDEDSKLLNKKMRQIRSEIQTVGQIRHRNLLSLLAHVTRPDCHYLVYEFMKNGSLQDLLTDVSQGKRELDWLARHRIALGVAAGLEYLHMNHSPRIIHRDLKPANILLDDDMEARIADFGLAKAMPDAYTHVTTSNVAGTVGYIAPEYHQTLKFTDKCDIYSFGVLLGVLVMGKLPSDDFFQHTAEMSLVKWMRNVMTSENPSQAIDSKLMGNGFQEQMLLVLKIACFCTLDDPKQRPNSKDVRCMLSQIKH</sequence>
<dbReference type="Gene3D" id="1.10.510.10">
    <property type="entry name" value="Transferase(Phosphotransferase) domain 1"/>
    <property type="match status" value="1"/>
</dbReference>
<dbReference type="GO" id="GO:0004672">
    <property type="term" value="F:protein kinase activity"/>
    <property type="evidence" value="ECO:0007669"/>
    <property type="project" value="InterPro"/>
</dbReference>
<dbReference type="FunFam" id="1.10.510.10:FF:000479">
    <property type="entry name" value="Leucine-rich repeat receptor-like protein kinase"/>
    <property type="match status" value="1"/>
</dbReference>
<dbReference type="Gene3D" id="3.30.200.20">
    <property type="entry name" value="Phosphorylase Kinase, domain 1"/>
    <property type="match status" value="1"/>
</dbReference>
<dbReference type="AlphaFoldDB" id="A0AAP0RLS1"/>
<feature type="domain" description="Protein kinase" evidence="13">
    <location>
        <begin position="345"/>
        <end position="639"/>
    </location>
</feature>